<reference evidence="22" key="1">
    <citation type="submission" date="2019-12" db="EMBL/GenBank/DDBJ databases">
        <authorList>
            <person name="Scholes J."/>
        </authorList>
    </citation>
    <scope>NUCLEOTIDE SEQUENCE</scope>
</reference>
<evidence type="ECO:0000256" key="13">
    <source>
        <dbReference type="ARBA" id="ARBA00023172"/>
    </source>
</evidence>
<evidence type="ECO:0000256" key="18">
    <source>
        <dbReference type="ARBA" id="ARBA00041693"/>
    </source>
</evidence>
<dbReference type="GO" id="GO:0035312">
    <property type="term" value="F:5'-3' DNA exonuclease activity"/>
    <property type="evidence" value="ECO:0007669"/>
    <property type="project" value="TreeGrafter"/>
</dbReference>
<evidence type="ECO:0000256" key="6">
    <source>
        <dbReference type="ARBA" id="ARBA00022454"/>
    </source>
</evidence>
<keyword evidence="15" id="KW-0539">Nucleus</keyword>
<dbReference type="Pfam" id="PF07522">
    <property type="entry name" value="DRMBL"/>
    <property type="match status" value="1"/>
</dbReference>
<evidence type="ECO:0000256" key="14">
    <source>
        <dbReference type="ARBA" id="ARBA00023204"/>
    </source>
</evidence>
<dbReference type="OrthoDB" id="262529at2759"/>
<dbReference type="GO" id="GO:0003684">
    <property type="term" value="F:damaged DNA binding"/>
    <property type="evidence" value="ECO:0007669"/>
    <property type="project" value="TreeGrafter"/>
</dbReference>
<dbReference type="FunFam" id="3.40.50.12650:FF:000003">
    <property type="entry name" value="DNA cross-link repair 1B"/>
    <property type="match status" value="1"/>
</dbReference>
<evidence type="ECO:0000256" key="2">
    <source>
        <dbReference type="ARBA" id="ARBA00004123"/>
    </source>
</evidence>
<evidence type="ECO:0000256" key="7">
    <source>
        <dbReference type="ARBA" id="ARBA00022722"/>
    </source>
</evidence>
<keyword evidence="11" id="KW-0269">Exonuclease</keyword>
<name>A0A9N7NVS6_STRHE</name>
<dbReference type="InterPro" id="IPR036866">
    <property type="entry name" value="RibonucZ/Hydroxyglut_hydro"/>
</dbReference>
<keyword evidence="9" id="KW-0227">DNA damage</keyword>
<dbReference type="InterPro" id="IPR011084">
    <property type="entry name" value="DRMBL"/>
</dbReference>
<keyword evidence="10" id="KW-0378">Hydrolase</keyword>
<dbReference type="SUPFAM" id="SSF56281">
    <property type="entry name" value="Metallo-hydrolase/oxidoreductase"/>
    <property type="match status" value="1"/>
</dbReference>
<comment type="similarity">
    <text evidence="4">Belongs to the DNA repair metallo-beta-lactamase (DRMBL) family.</text>
</comment>
<evidence type="ECO:0000256" key="20">
    <source>
        <dbReference type="ARBA" id="ARBA00042738"/>
    </source>
</evidence>
<evidence type="ECO:0000256" key="16">
    <source>
        <dbReference type="ARBA" id="ARBA00039555"/>
    </source>
</evidence>
<evidence type="ECO:0000256" key="19">
    <source>
        <dbReference type="ARBA" id="ARBA00042677"/>
    </source>
</evidence>
<evidence type="ECO:0000256" key="11">
    <source>
        <dbReference type="ARBA" id="ARBA00022839"/>
    </source>
</evidence>
<dbReference type="GO" id="GO:0000781">
    <property type="term" value="C:chromosome, telomeric region"/>
    <property type="evidence" value="ECO:0007669"/>
    <property type="project" value="UniProtKB-SubCell"/>
</dbReference>
<organism evidence="22 23">
    <name type="scientific">Striga hermonthica</name>
    <name type="common">Purple witchweed</name>
    <name type="synonym">Buchnera hermonthica</name>
    <dbReference type="NCBI Taxonomy" id="68872"/>
    <lineage>
        <taxon>Eukaryota</taxon>
        <taxon>Viridiplantae</taxon>
        <taxon>Streptophyta</taxon>
        <taxon>Embryophyta</taxon>
        <taxon>Tracheophyta</taxon>
        <taxon>Spermatophyta</taxon>
        <taxon>Magnoliopsida</taxon>
        <taxon>eudicotyledons</taxon>
        <taxon>Gunneridae</taxon>
        <taxon>Pentapetalae</taxon>
        <taxon>asterids</taxon>
        <taxon>lamiids</taxon>
        <taxon>Lamiales</taxon>
        <taxon>Orobanchaceae</taxon>
        <taxon>Buchnereae</taxon>
        <taxon>Striga</taxon>
    </lineage>
</organism>
<evidence type="ECO:0000256" key="15">
    <source>
        <dbReference type="ARBA" id="ARBA00023242"/>
    </source>
</evidence>
<dbReference type="AlphaFoldDB" id="A0A9N7NVS6"/>
<evidence type="ECO:0000256" key="17">
    <source>
        <dbReference type="ARBA" id="ARBA00039759"/>
    </source>
</evidence>
<dbReference type="EMBL" id="CACSLK010030184">
    <property type="protein sequence ID" value="CAA0837128.1"/>
    <property type="molecule type" value="Genomic_DNA"/>
</dbReference>
<comment type="subcellular location">
    <subcellularLocation>
        <location evidence="3">Chromosome</location>
        <location evidence="3">Telomere</location>
    </subcellularLocation>
    <subcellularLocation>
        <location evidence="2">Nucleus</location>
    </subcellularLocation>
</comment>
<comment type="catalytic activity">
    <reaction evidence="1">
        <text>a beta-lactam + H2O = a substituted beta-amino acid</text>
        <dbReference type="Rhea" id="RHEA:20401"/>
        <dbReference type="ChEBI" id="CHEBI:15377"/>
        <dbReference type="ChEBI" id="CHEBI:35627"/>
        <dbReference type="ChEBI" id="CHEBI:140347"/>
        <dbReference type="EC" id="3.5.2.6"/>
    </reaction>
</comment>
<keyword evidence="8" id="KW-0255">Endonuclease</keyword>
<keyword evidence="12" id="KW-0779">Telomere</keyword>
<dbReference type="GO" id="GO:0036297">
    <property type="term" value="P:interstrand cross-link repair"/>
    <property type="evidence" value="ECO:0007669"/>
    <property type="project" value="TreeGrafter"/>
</dbReference>
<keyword evidence="23" id="KW-1185">Reference proteome</keyword>
<evidence type="ECO:0000313" key="22">
    <source>
        <dbReference type="EMBL" id="CAA0837128.1"/>
    </source>
</evidence>
<dbReference type="Gene3D" id="3.60.15.10">
    <property type="entry name" value="Ribonuclease Z/Hydroxyacylglutathione hydrolase-like"/>
    <property type="match status" value="1"/>
</dbReference>
<keyword evidence="6" id="KW-0158">Chromosome</keyword>
<keyword evidence="7" id="KW-0540">Nuclease</keyword>
<dbReference type="Gene3D" id="3.40.50.12650">
    <property type="match status" value="1"/>
</dbReference>
<dbReference type="GO" id="GO:0005634">
    <property type="term" value="C:nucleus"/>
    <property type="evidence" value="ECO:0007669"/>
    <property type="project" value="UniProtKB-SubCell"/>
</dbReference>
<protein>
    <recommendedName>
        <fullName evidence="16">5' exonuclease Apollo</fullName>
        <ecNumber evidence="5">3.5.2.6</ecNumber>
    </recommendedName>
    <alternativeName>
        <fullName evidence="18">DNA cross-link repair 1B protein</fullName>
    </alternativeName>
    <alternativeName>
        <fullName evidence="19">DNA cross-link repair 1C protein</fullName>
    </alternativeName>
    <alternativeName>
        <fullName evidence="17">Protein artemis</fullName>
    </alternativeName>
    <alternativeName>
        <fullName evidence="20">SNM1 homolog B</fullName>
    </alternativeName>
</protein>
<gene>
    <name evidence="22" type="ORF">SHERM_04136</name>
</gene>
<keyword evidence="14" id="KW-0234">DNA repair</keyword>
<evidence type="ECO:0000256" key="4">
    <source>
        <dbReference type="ARBA" id="ARBA00010304"/>
    </source>
</evidence>
<evidence type="ECO:0000256" key="8">
    <source>
        <dbReference type="ARBA" id="ARBA00022759"/>
    </source>
</evidence>
<dbReference type="PANTHER" id="PTHR23240">
    <property type="entry name" value="DNA CROSS-LINK REPAIR PROTEIN PSO2/SNM1-RELATED"/>
    <property type="match status" value="1"/>
</dbReference>
<evidence type="ECO:0000256" key="12">
    <source>
        <dbReference type="ARBA" id="ARBA00022895"/>
    </source>
</evidence>
<dbReference type="Proteomes" id="UP001153555">
    <property type="component" value="Unassembled WGS sequence"/>
</dbReference>
<evidence type="ECO:0000256" key="3">
    <source>
        <dbReference type="ARBA" id="ARBA00004574"/>
    </source>
</evidence>
<evidence type="ECO:0000256" key="9">
    <source>
        <dbReference type="ARBA" id="ARBA00022763"/>
    </source>
</evidence>
<evidence type="ECO:0000256" key="5">
    <source>
        <dbReference type="ARBA" id="ARBA00012865"/>
    </source>
</evidence>
<dbReference type="PANTHER" id="PTHR23240:SF8">
    <property type="entry name" value="PROTEIN ARTEMIS"/>
    <property type="match status" value="1"/>
</dbReference>
<proteinExistence type="inferred from homology"/>
<dbReference type="GO" id="GO:0008800">
    <property type="term" value="F:beta-lactamase activity"/>
    <property type="evidence" value="ECO:0007669"/>
    <property type="project" value="UniProtKB-EC"/>
</dbReference>
<evidence type="ECO:0000256" key="1">
    <source>
        <dbReference type="ARBA" id="ARBA00001526"/>
    </source>
</evidence>
<evidence type="ECO:0000256" key="10">
    <source>
        <dbReference type="ARBA" id="ARBA00022801"/>
    </source>
</evidence>
<keyword evidence="13" id="KW-0233">DNA recombination</keyword>
<dbReference type="GO" id="GO:0006303">
    <property type="term" value="P:double-strand break repair via nonhomologous end joining"/>
    <property type="evidence" value="ECO:0007669"/>
    <property type="project" value="TreeGrafter"/>
</dbReference>
<accession>A0A9N7NVS6</accession>
<dbReference type="GO" id="GO:0004519">
    <property type="term" value="F:endonuclease activity"/>
    <property type="evidence" value="ECO:0007669"/>
    <property type="project" value="UniProtKB-KW"/>
</dbReference>
<comment type="caution">
    <text evidence="22">The sequence shown here is derived from an EMBL/GenBank/DDBJ whole genome shotgun (WGS) entry which is preliminary data.</text>
</comment>
<dbReference type="GO" id="GO:0006310">
    <property type="term" value="P:DNA recombination"/>
    <property type="evidence" value="ECO:0007669"/>
    <property type="project" value="UniProtKB-KW"/>
</dbReference>
<evidence type="ECO:0000313" key="23">
    <source>
        <dbReference type="Proteomes" id="UP001153555"/>
    </source>
</evidence>
<evidence type="ECO:0000259" key="21">
    <source>
        <dbReference type="Pfam" id="PF07522"/>
    </source>
</evidence>
<dbReference type="EC" id="3.5.2.6" evidence="5"/>
<feature type="domain" description="DNA repair metallo-beta-lactamase" evidence="21">
    <location>
        <begin position="220"/>
        <end position="320"/>
    </location>
</feature>
<sequence length="407" mass="46046">MDSGLISVDKWASGSQAYFLTHLHADHTAGLSSSWQRGLLYCSRLTAKLLPCKFPGFDLSLLRVLDIGPWYSLSLTLISSGSASTVYVKAIDAHHCPGSVMYLFRGEFGCKLYTGDFRWEKTGVRVENAKSMLLDALKNDTLDVLYLDNTYCNPTYTFPSREVAAQQVVDIIKSHPNHDVVIGIDSLGKEDLLLYIAHTLDIKIWVWPERLQIMHLLGFHKNFTTQTSLTRVRAVPRYSFTTETLESLNTVRPTIGIMPSGLPWATKQNTNPFGSSSANGKMTHEHIFVVPYSDHSCFPEIQEFVELLRPVHIRSIVSSGSSCCVDPCYYFDHLCGAKQAFWRVQRQLGKEDVMERFDCLKEIAEVTTSSVVRRKRKFDQVDFFGIRVSRVSLLRRSSRGVKIVDTQ</sequence>